<reference evidence="1 2" key="1">
    <citation type="submission" date="2023-09" db="EMBL/GenBank/DDBJ databases">
        <title>Nesidiocoris tenuis whole genome shotgun sequence.</title>
        <authorList>
            <person name="Shibata T."/>
            <person name="Shimoda M."/>
            <person name="Kobayashi T."/>
            <person name="Uehara T."/>
        </authorList>
    </citation>
    <scope>NUCLEOTIDE SEQUENCE [LARGE SCALE GENOMIC DNA]</scope>
    <source>
        <strain evidence="1 2">Japan</strain>
    </source>
</reference>
<accession>A0ABN7BDG7</accession>
<name>A0ABN7BDG7_9HEMI</name>
<dbReference type="EMBL" id="AP028922">
    <property type="protein sequence ID" value="BET02416.1"/>
    <property type="molecule type" value="Genomic_DNA"/>
</dbReference>
<keyword evidence="2" id="KW-1185">Reference proteome</keyword>
<evidence type="ECO:0000313" key="1">
    <source>
        <dbReference type="EMBL" id="BET02416.1"/>
    </source>
</evidence>
<proteinExistence type="predicted"/>
<organism evidence="1 2">
    <name type="scientific">Nesidiocoris tenuis</name>
    <dbReference type="NCBI Taxonomy" id="355587"/>
    <lineage>
        <taxon>Eukaryota</taxon>
        <taxon>Metazoa</taxon>
        <taxon>Ecdysozoa</taxon>
        <taxon>Arthropoda</taxon>
        <taxon>Hexapoda</taxon>
        <taxon>Insecta</taxon>
        <taxon>Pterygota</taxon>
        <taxon>Neoptera</taxon>
        <taxon>Paraneoptera</taxon>
        <taxon>Hemiptera</taxon>
        <taxon>Heteroptera</taxon>
        <taxon>Panheteroptera</taxon>
        <taxon>Cimicomorpha</taxon>
        <taxon>Miridae</taxon>
        <taxon>Dicyphina</taxon>
        <taxon>Nesidiocoris</taxon>
    </lineage>
</organism>
<dbReference type="Proteomes" id="UP001307889">
    <property type="component" value="Chromosome 14"/>
</dbReference>
<sequence>MLFDRIDCGLGINTDGILTAEGKKHAAAHVFTRFSLINENVTADDNGFIRSRKGEMDETKISAEGRH</sequence>
<protein>
    <submittedName>
        <fullName evidence="1">Uncharacterized protein</fullName>
    </submittedName>
</protein>
<gene>
    <name evidence="1" type="ORF">NTJ_15234</name>
</gene>
<evidence type="ECO:0000313" key="2">
    <source>
        <dbReference type="Proteomes" id="UP001307889"/>
    </source>
</evidence>